<evidence type="ECO:0000256" key="6">
    <source>
        <dbReference type="ARBA" id="ARBA00022989"/>
    </source>
</evidence>
<evidence type="ECO:0000256" key="2">
    <source>
        <dbReference type="ARBA" id="ARBA00008444"/>
    </source>
</evidence>
<keyword evidence="9" id="KW-0811">Translocation</keyword>
<feature type="transmembrane region" description="Helical" evidence="9">
    <location>
        <begin position="128"/>
        <end position="147"/>
    </location>
</feature>
<evidence type="ECO:0000256" key="4">
    <source>
        <dbReference type="ARBA" id="ARBA00022692"/>
    </source>
</evidence>
<keyword evidence="9" id="KW-0813">Transport</keyword>
<reference evidence="11" key="1">
    <citation type="submission" date="2017-01" db="EMBL/GenBank/DDBJ databases">
        <authorList>
            <person name="Wang Y."/>
            <person name="White M."/>
            <person name="Kvist S."/>
            <person name="Moncalvo J.-M."/>
        </authorList>
    </citation>
    <scope>NUCLEOTIDE SEQUENCE [LARGE SCALE GENOMIC DNA]</scope>
    <source>
        <strain evidence="11">COL-18-3</strain>
    </source>
</reference>
<dbReference type="Proteomes" id="UP000188320">
    <property type="component" value="Unassembled WGS sequence"/>
</dbReference>
<keyword evidence="11" id="KW-1185">Reference proteome</keyword>
<comment type="subcellular location">
    <subcellularLocation>
        <location evidence="1 9">Mitochondrion inner membrane</location>
        <topology evidence="1 9">Multi-pass membrane protein</topology>
    </subcellularLocation>
</comment>
<comment type="caution">
    <text evidence="9">Lacks conserved residue(s) required for the propagation of feature annotation.</text>
</comment>
<evidence type="ECO:0000256" key="9">
    <source>
        <dbReference type="RuleBase" id="RU367038"/>
    </source>
</evidence>
<comment type="function">
    <text evidence="9">Essential core component of the TIM22 complex, a complex that mediates the import and insertion of multi-pass transmembrane proteins into the mitochondrial inner membrane. In the TIM22 complex, it constitutes the voltage-activated and signal-gated channel. Forms a twin-pore translocase that uses the membrane potential as external driving force in 2 voltage-dependent steps.</text>
</comment>
<keyword evidence="7 9" id="KW-0496">Mitochondrion</keyword>
<proteinExistence type="inferred from homology"/>
<organism evidence="10 11">
    <name type="scientific">Zancudomyces culisetae</name>
    <name type="common">Gut fungus</name>
    <name type="synonym">Smittium culisetae</name>
    <dbReference type="NCBI Taxonomy" id="1213189"/>
    <lineage>
        <taxon>Eukaryota</taxon>
        <taxon>Fungi</taxon>
        <taxon>Fungi incertae sedis</taxon>
        <taxon>Zoopagomycota</taxon>
        <taxon>Kickxellomycotina</taxon>
        <taxon>Harpellomycetes</taxon>
        <taxon>Harpellales</taxon>
        <taxon>Legeriomycetaceae</taxon>
        <taxon>Zancudomyces</taxon>
    </lineage>
</organism>
<keyword evidence="4 9" id="KW-0812">Transmembrane</keyword>
<evidence type="ECO:0000256" key="7">
    <source>
        <dbReference type="ARBA" id="ARBA00023128"/>
    </source>
</evidence>
<evidence type="ECO:0000256" key="8">
    <source>
        <dbReference type="ARBA" id="ARBA00023136"/>
    </source>
</evidence>
<comment type="caution">
    <text evidence="10">The sequence shown here is derived from an EMBL/GenBank/DDBJ whole genome shotgun (WGS) entry which is preliminary data.</text>
</comment>
<dbReference type="Pfam" id="PF02466">
    <property type="entry name" value="Tim17"/>
    <property type="match status" value="1"/>
</dbReference>
<name>A0A1R1PUP6_ZANCU</name>
<dbReference type="InterPro" id="IPR039175">
    <property type="entry name" value="TIM22"/>
</dbReference>
<dbReference type="EMBL" id="LSSK01000166">
    <property type="protein sequence ID" value="OMH84675.1"/>
    <property type="molecule type" value="Genomic_DNA"/>
</dbReference>
<keyword evidence="9" id="KW-0653">Protein transport</keyword>
<dbReference type="PANTHER" id="PTHR14110">
    <property type="entry name" value="MITOCHONDRIAL IMPORT INNER MEMBRANE TRANSLOCASE SUBUNIT TIM22"/>
    <property type="match status" value="1"/>
</dbReference>
<evidence type="ECO:0000313" key="10">
    <source>
        <dbReference type="EMBL" id="OMH84675.1"/>
    </source>
</evidence>
<evidence type="ECO:0000256" key="5">
    <source>
        <dbReference type="ARBA" id="ARBA00022792"/>
    </source>
</evidence>
<keyword evidence="6 9" id="KW-1133">Transmembrane helix</keyword>
<evidence type="ECO:0000256" key="3">
    <source>
        <dbReference type="ARBA" id="ARBA00020722"/>
    </source>
</evidence>
<keyword evidence="8 9" id="KW-0472">Membrane</keyword>
<dbReference type="OrthoDB" id="75343at2759"/>
<gene>
    <name evidence="10" type="ORF">AX774_g1806</name>
</gene>
<dbReference type="GO" id="GO:0030943">
    <property type="term" value="F:mitochondrion targeting sequence binding"/>
    <property type="evidence" value="ECO:0007669"/>
    <property type="project" value="TreeGrafter"/>
</dbReference>
<dbReference type="AlphaFoldDB" id="A0A1R1PUP6"/>
<evidence type="ECO:0000256" key="1">
    <source>
        <dbReference type="ARBA" id="ARBA00004448"/>
    </source>
</evidence>
<dbReference type="GO" id="GO:0045039">
    <property type="term" value="P:protein insertion into mitochondrial inner membrane"/>
    <property type="evidence" value="ECO:0007669"/>
    <property type="project" value="UniProtKB-UniRule"/>
</dbReference>
<evidence type="ECO:0000313" key="11">
    <source>
        <dbReference type="Proteomes" id="UP000188320"/>
    </source>
</evidence>
<keyword evidence="5 9" id="KW-0999">Mitochondrion inner membrane</keyword>
<dbReference type="GO" id="GO:0008320">
    <property type="term" value="F:protein transmembrane transporter activity"/>
    <property type="evidence" value="ECO:0007669"/>
    <property type="project" value="UniProtKB-UniRule"/>
</dbReference>
<dbReference type="GO" id="GO:0042721">
    <property type="term" value="C:TIM22 mitochondrial import inner membrane insertion complex"/>
    <property type="evidence" value="ECO:0007669"/>
    <property type="project" value="UniProtKB-UniRule"/>
</dbReference>
<dbReference type="PANTHER" id="PTHR14110:SF0">
    <property type="entry name" value="MITOCHONDRIAL IMPORT INNER MEMBRANE TRANSLOCASE SUBUNIT TIM22"/>
    <property type="match status" value="1"/>
</dbReference>
<sequence>MDPATQRDKEKEAAEKVTSSCLFKTVLSGGADYSRANIDTNKSTKLQVKETFKDMGSKSYRSAKGFAVVGAIYSGSECVIESFRAKNDIYNSVSAGCFTGAALASKSKIFMLYYLRQPNLVSRAGAKGMLFGCAGFAAFSAAIEMYMKERD</sequence>
<comment type="subunit">
    <text evidence="9">Component of the TIM22 complex.</text>
</comment>
<protein>
    <recommendedName>
        <fullName evidence="3 9">Mitochondrial import inner membrane translocase subunit TIM22</fullName>
    </recommendedName>
</protein>
<accession>A0A1R1PUP6</accession>
<comment type="similarity">
    <text evidence="2 9">Belongs to the Tim17/Tim22/Tim23 family.</text>
</comment>